<dbReference type="Proteomes" id="UP000325579">
    <property type="component" value="Unassembled WGS sequence"/>
</dbReference>
<reference evidence="1 2" key="1">
    <citation type="submission" date="2019-04" db="EMBL/GenBank/DDBJ databases">
        <authorList>
            <consortium name="DOE Joint Genome Institute"/>
            <person name="Mondo S."/>
            <person name="Kjaerbolling I."/>
            <person name="Vesth T."/>
            <person name="Frisvad J.C."/>
            <person name="Nybo J.L."/>
            <person name="Theobald S."/>
            <person name="Kildgaard S."/>
            <person name="Isbrandt T."/>
            <person name="Kuo A."/>
            <person name="Sato A."/>
            <person name="Lyhne E.K."/>
            <person name="Kogle M.E."/>
            <person name="Wiebenga A."/>
            <person name="Kun R.S."/>
            <person name="Lubbers R.J."/>
            <person name="Makela M.R."/>
            <person name="Barry K."/>
            <person name="Chovatia M."/>
            <person name="Clum A."/>
            <person name="Daum C."/>
            <person name="Haridas S."/>
            <person name="He G."/>
            <person name="LaButti K."/>
            <person name="Lipzen A."/>
            <person name="Riley R."/>
            <person name="Salamov A."/>
            <person name="Simmons B.A."/>
            <person name="Magnuson J.K."/>
            <person name="Henrissat B."/>
            <person name="Mortensen U.H."/>
            <person name="Larsen T.O."/>
            <person name="Devries R.P."/>
            <person name="Grigoriev I.V."/>
            <person name="Machida M."/>
            <person name="Baker S.E."/>
            <person name="Andersen M.R."/>
            <person name="Cantor M.N."/>
            <person name="Hua S.X."/>
        </authorList>
    </citation>
    <scope>NUCLEOTIDE SEQUENCE [LARGE SCALE GENOMIC DNA]</scope>
    <source>
        <strain evidence="1 2">CBS 119388</strain>
    </source>
</reference>
<sequence length="73" mass="8483">MNPKYQRSRKVSLKERLCQVTCGWYSMSMATGGIAVRFKIHPTSSPASKRWERCSVQGQIQGLCMYSSQYRRF</sequence>
<protein>
    <submittedName>
        <fullName evidence="1">Uncharacterized protein</fullName>
    </submittedName>
</protein>
<name>A0A5N7DQY3_9EURO</name>
<organism evidence="1 2">
    <name type="scientific">Aspergillus pseudonomiae</name>
    <dbReference type="NCBI Taxonomy" id="1506151"/>
    <lineage>
        <taxon>Eukaryota</taxon>
        <taxon>Fungi</taxon>
        <taxon>Dikarya</taxon>
        <taxon>Ascomycota</taxon>
        <taxon>Pezizomycotina</taxon>
        <taxon>Eurotiomycetes</taxon>
        <taxon>Eurotiomycetidae</taxon>
        <taxon>Eurotiales</taxon>
        <taxon>Aspergillaceae</taxon>
        <taxon>Aspergillus</taxon>
        <taxon>Aspergillus subgen. Circumdati</taxon>
    </lineage>
</organism>
<gene>
    <name evidence="1" type="ORF">BDV37DRAFT_237484</name>
</gene>
<evidence type="ECO:0000313" key="1">
    <source>
        <dbReference type="EMBL" id="KAE8408877.1"/>
    </source>
</evidence>
<keyword evidence="2" id="KW-1185">Reference proteome</keyword>
<evidence type="ECO:0000313" key="2">
    <source>
        <dbReference type="Proteomes" id="UP000325579"/>
    </source>
</evidence>
<accession>A0A5N7DQY3</accession>
<proteinExistence type="predicted"/>
<dbReference type="GeneID" id="43665424"/>
<dbReference type="AlphaFoldDB" id="A0A5N7DQY3"/>
<dbReference type="RefSeq" id="XP_031946196.1">
    <property type="nucleotide sequence ID" value="XM_032080733.1"/>
</dbReference>
<dbReference type="EMBL" id="ML736741">
    <property type="protein sequence ID" value="KAE8408877.1"/>
    <property type="molecule type" value="Genomic_DNA"/>
</dbReference>